<reference evidence="3 4" key="1">
    <citation type="submission" date="2024-09" db="EMBL/GenBank/DDBJ databases">
        <title>Chromosome-scale assembly of Riccia sorocarpa.</title>
        <authorList>
            <person name="Paukszto L."/>
        </authorList>
    </citation>
    <scope>NUCLEOTIDE SEQUENCE [LARGE SCALE GENOMIC DNA]</scope>
    <source>
        <strain evidence="3">LP-2024</strain>
        <tissue evidence="3">Aerial parts of the thallus</tissue>
    </source>
</reference>
<keyword evidence="2" id="KW-1133">Transmembrane helix</keyword>
<dbReference type="PANTHER" id="PTHR44303:SF2">
    <property type="entry name" value="DNAJ HOMOLOG SUBFAMILY C MEMBER 16"/>
    <property type="match status" value="1"/>
</dbReference>
<dbReference type="InterPro" id="IPR052448">
    <property type="entry name" value="DnaJ_C16_autophagy_reg"/>
</dbReference>
<evidence type="ECO:0000313" key="3">
    <source>
        <dbReference type="EMBL" id="KAL3697065.1"/>
    </source>
</evidence>
<keyword evidence="2" id="KW-0472">Membrane</keyword>
<proteinExistence type="predicted"/>
<name>A0ABD3I005_9MARC</name>
<keyword evidence="2" id="KW-0812">Transmembrane</keyword>
<dbReference type="PANTHER" id="PTHR44303">
    <property type="entry name" value="DNAJ HOMOLOG SUBFAMILY C MEMBER 16"/>
    <property type="match status" value="1"/>
</dbReference>
<evidence type="ECO:0000256" key="2">
    <source>
        <dbReference type="SAM" id="Phobius"/>
    </source>
</evidence>
<evidence type="ECO:0000256" key="1">
    <source>
        <dbReference type="SAM" id="MobiDB-lite"/>
    </source>
</evidence>
<feature type="region of interest" description="Disordered" evidence="1">
    <location>
        <begin position="391"/>
        <end position="430"/>
    </location>
</feature>
<comment type="caution">
    <text evidence="3">The sequence shown here is derived from an EMBL/GenBank/DDBJ whole genome shotgun (WGS) entry which is preliminary data.</text>
</comment>
<dbReference type="EMBL" id="JBJQOH010000002">
    <property type="protein sequence ID" value="KAL3697065.1"/>
    <property type="molecule type" value="Genomic_DNA"/>
</dbReference>
<feature type="compositionally biased region" description="Basic and acidic residues" evidence="1">
    <location>
        <begin position="391"/>
        <end position="410"/>
    </location>
</feature>
<keyword evidence="4" id="KW-1185">Reference proteome</keyword>
<protein>
    <submittedName>
        <fullName evidence="3">Uncharacterized protein</fullName>
    </submittedName>
</protein>
<evidence type="ECO:0000313" key="4">
    <source>
        <dbReference type="Proteomes" id="UP001633002"/>
    </source>
</evidence>
<organism evidence="3 4">
    <name type="scientific">Riccia sorocarpa</name>
    <dbReference type="NCBI Taxonomy" id="122646"/>
    <lineage>
        <taxon>Eukaryota</taxon>
        <taxon>Viridiplantae</taxon>
        <taxon>Streptophyta</taxon>
        <taxon>Embryophyta</taxon>
        <taxon>Marchantiophyta</taxon>
        <taxon>Marchantiopsida</taxon>
        <taxon>Marchantiidae</taxon>
        <taxon>Marchantiales</taxon>
        <taxon>Ricciaceae</taxon>
        <taxon>Riccia</taxon>
    </lineage>
</organism>
<feature type="transmembrane region" description="Helical" evidence="2">
    <location>
        <begin position="351"/>
        <end position="368"/>
    </location>
</feature>
<dbReference type="AlphaFoldDB" id="A0ABD3I005"/>
<sequence>MLPGVWESEKGVLTVNEHFNQVKVIGFSYTGERAAAYMRKAAKDYWQYAVFAMVLWRENEAKFWETKIGVETAPALMVLIVSPQRPGRCGAGKLNSSTFLELMEKHKTHELPQLRSISATSLGCDAAGHSLAGNDTRTWYCVVVAGKTGPALSQMRTVLRGVQEQLKLGKGSDSSATVAIEAYREKRLRLAWLDGEIQKDFCYFYLNSESMFEACGPRKYEIEDRPKIFLIRYLREVEENEVEDQKKRWLPKTTWEREADEEKQYARQLVTTYNNSLDVAEIVAWVANMVDQGDSEELPSFRGKSPDLVPEESAPFVSKTQEYIQEKKEEFLQKGQSFLYMLDDFRNDPKFTPIVLLFALVYATAWLLSTRYKVPVNSTVSGEVANDSLKDKAGKLSNERRVSDETEGVKESGMTSLRRRKEKSESLAEE</sequence>
<dbReference type="Proteomes" id="UP001633002">
    <property type="component" value="Unassembled WGS sequence"/>
</dbReference>
<gene>
    <name evidence="3" type="ORF">R1sor_011141</name>
</gene>
<accession>A0ABD3I005</accession>